<dbReference type="PIRSF" id="PIRSF000193">
    <property type="entry name" value="Pyrrol-5-carb_rd"/>
    <property type="match status" value="1"/>
</dbReference>
<comment type="subcellular location">
    <subcellularLocation>
        <location evidence="2">Cytoplasm</location>
    </subcellularLocation>
</comment>
<dbReference type="SUPFAM" id="SSF48179">
    <property type="entry name" value="6-phosphogluconate dehydrogenase C-terminal domain-like"/>
    <property type="match status" value="1"/>
</dbReference>
<dbReference type="Pfam" id="PF14748">
    <property type="entry name" value="P5CR_dimer"/>
    <property type="match status" value="1"/>
</dbReference>
<evidence type="ECO:0000313" key="7">
    <source>
        <dbReference type="Proteomes" id="UP001597541"/>
    </source>
</evidence>
<dbReference type="GO" id="GO:0004735">
    <property type="term" value="F:pyrroline-5-carboxylate reductase activity"/>
    <property type="evidence" value="ECO:0007669"/>
    <property type="project" value="UniProtKB-EC"/>
</dbReference>
<evidence type="ECO:0000256" key="2">
    <source>
        <dbReference type="HAMAP-Rule" id="MF_01925"/>
    </source>
</evidence>
<dbReference type="Pfam" id="PF03807">
    <property type="entry name" value="F420_oxidored"/>
    <property type="match status" value="1"/>
</dbReference>
<keyword evidence="7" id="KW-1185">Reference proteome</keyword>
<keyword evidence="2" id="KW-0641">Proline biosynthesis</keyword>
<feature type="domain" description="Pyrroline-5-carboxylate reductase dimerisation" evidence="5">
    <location>
        <begin position="171"/>
        <end position="275"/>
    </location>
</feature>
<comment type="caution">
    <text evidence="6">The sequence shown here is derived from an EMBL/GenBank/DDBJ whole genome shotgun (WGS) entry which is preliminary data.</text>
</comment>
<comment type="catalytic activity">
    <reaction evidence="2">
        <text>L-proline + NADP(+) = (S)-1-pyrroline-5-carboxylate + NADPH + 2 H(+)</text>
        <dbReference type="Rhea" id="RHEA:14109"/>
        <dbReference type="ChEBI" id="CHEBI:15378"/>
        <dbReference type="ChEBI" id="CHEBI:17388"/>
        <dbReference type="ChEBI" id="CHEBI:57783"/>
        <dbReference type="ChEBI" id="CHEBI:58349"/>
        <dbReference type="ChEBI" id="CHEBI:60039"/>
        <dbReference type="EC" id="1.5.1.2"/>
    </reaction>
</comment>
<comment type="catalytic activity">
    <reaction evidence="2">
        <text>L-proline + NAD(+) = (S)-1-pyrroline-5-carboxylate + NADH + 2 H(+)</text>
        <dbReference type="Rhea" id="RHEA:14105"/>
        <dbReference type="ChEBI" id="CHEBI:15378"/>
        <dbReference type="ChEBI" id="CHEBI:17388"/>
        <dbReference type="ChEBI" id="CHEBI:57540"/>
        <dbReference type="ChEBI" id="CHEBI:57945"/>
        <dbReference type="ChEBI" id="CHEBI:60039"/>
        <dbReference type="EC" id="1.5.1.2"/>
    </reaction>
</comment>
<keyword evidence="2" id="KW-0963">Cytoplasm</keyword>
<dbReference type="InterPro" id="IPR036291">
    <property type="entry name" value="NAD(P)-bd_dom_sf"/>
</dbReference>
<dbReference type="PANTHER" id="PTHR11645">
    <property type="entry name" value="PYRROLINE-5-CARBOXYLATE REDUCTASE"/>
    <property type="match status" value="1"/>
</dbReference>
<dbReference type="Gene3D" id="1.10.3730.10">
    <property type="entry name" value="ProC C-terminal domain-like"/>
    <property type="match status" value="1"/>
</dbReference>
<dbReference type="PANTHER" id="PTHR11645:SF49">
    <property type="entry name" value="PYRROLINE-5-CARBOXYLATE REDUCTASE 1"/>
    <property type="match status" value="1"/>
</dbReference>
<dbReference type="Proteomes" id="UP001597541">
    <property type="component" value="Unassembled WGS sequence"/>
</dbReference>
<organism evidence="6 7">
    <name type="scientific">Paenibacillus gansuensis</name>
    <dbReference type="NCBI Taxonomy" id="306542"/>
    <lineage>
        <taxon>Bacteria</taxon>
        <taxon>Bacillati</taxon>
        <taxon>Bacillota</taxon>
        <taxon>Bacilli</taxon>
        <taxon>Bacillales</taxon>
        <taxon>Paenibacillaceae</taxon>
        <taxon>Paenibacillus</taxon>
    </lineage>
</organism>
<evidence type="ECO:0000256" key="3">
    <source>
        <dbReference type="NCBIfam" id="TIGR00112"/>
    </source>
</evidence>
<dbReference type="NCBIfam" id="TIGR00112">
    <property type="entry name" value="proC"/>
    <property type="match status" value="1"/>
</dbReference>
<reference evidence="7" key="1">
    <citation type="journal article" date="2019" name="Int. J. Syst. Evol. Microbiol.">
        <title>The Global Catalogue of Microorganisms (GCM) 10K type strain sequencing project: providing services to taxonomists for standard genome sequencing and annotation.</title>
        <authorList>
            <consortium name="The Broad Institute Genomics Platform"/>
            <consortium name="The Broad Institute Genome Sequencing Center for Infectious Disease"/>
            <person name="Wu L."/>
            <person name="Ma J."/>
        </authorList>
    </citation>
    <scope>NUCLEOTIDE SEQUENCE [LARGE SCALE GENOMIC DNA]</scope>
    <source>
        <strain evidence="7">KCTC 3950</strain>
    </source>
</reference>
<keyword evidence="2 6" id="KW-0560">Oxidoreductase</keyword>
<dbReference type="HAMAP" id="MF_01925">
    <property type="entry name" value="P5C_reductase"/>
    <property type="match status" value="1"/>
</dbReference>
<dbReference type="EMBL" id="JBHUME010000005">
    <property type="protein sequence ID" value="MFD2612082.1"/>
    <property type="molecule type" value="Genomic_DNA"/>
</dbReference>
<feature type="domain" description="Pyrroline-5-carboxylate reductase catalytic N-terminal" evidence="4">
    <location>
        <begin position="9"/>
        <end position="108"/>
    </location>
</feature>
<comment type="function">
    <text evidence="2">Catalyzes the reduction of 1-pyrroline-5-carboxylate (PCA) to L-proline.</text>
</comment>
<evidence type="ECO:0000313" key="6">
    <source>
        <dbReference type="EMBL" id="MFD2612082.1"/>
    </source>
</evidence>
<dbReference type="InterPro" id="IPR029036">
    <property type="entry name" value="P5CR_dimer"/>
</dbReference>
<keyword evidence="2" id="KW-0521">NADP</keyword>
<keyword evidence="2" id="KW-0028">Amino-acid biosynthesis</keyword>
<dbReference type="EC" id="1.5.1.2" evidence="2 3"/>
<proteinExistence type="inferred from homology"/>
<protein>
    <recommendedName>
        <fullName evidence="2 3">Pyrroline-5-carboxylate reductase</fullName>
        <shortName evidence="2">P5C reductase</shortName>
        <shortName evidence="2">P5CR</shortName>
        <ecNumber evidence="2 3">1.5.1.2</ecNumber>
    </recommendedName>
    <alternativeName>
        <fullName evidence="2">PCA reductase</fullName>
    </alternativeName>
</protein>
<evidence type="ECO:0000256" key="1">
    <source>
        <dbReference type="ARBA" id="ARBA00005525"/>
    </source>
</evidence>
<dbReference type="InterPro" id="IPR000304">
    <property type="entry name" value="Pyrroline-COOH_reductase"/>
</dbReference>
<dbReference type="Gene3D" id="3.40.50.720">
    <property type="entry name" value="NAD(P)-binding Rossmann-like Domain"/>
    <property type="match status" value="1"/>
</dbReference>
<evidence type="ECO:0000259" key="5">
    <source>
        <dbReference type="Pfam" id="PF14748"/>
    </source>
</evidence>
<dbReference type="SUPFAM" id="SSF51735">
    <property type="entry name" value="NAD(P)-binding Rossmann-fold domains"/>
    <property type="match status" value="1"/>
</dbReference>
<comment type="similarity">
    <text evidence="1 2">Belongs to the pyrroline-5-carboxylate reductase family.</text>
</comment>
<dbReference type="InterPro" id="IPR028939">
    <property type="entry name" value="P5C_Rdtase_cat_N"/>
</dbReference>
<dbReference type="RefSeq" id="WP_377601301.1">
    <property type="nucleotide sequence ID" value="NZ_JBHUME010000005.1"/>
</dbReference>
<dbReference type="InterPro" id="IPR008927">
    <property type="entry name" value="6-PGluconate_DH-like_C_sf"/>
</dbReference>
<name>A0ABW5PCN7_9BACL</name>
<accession>A0ABW5PCN7</accession>
<sequence length="282" mass="30305">MSVSLIEQRICFYGAGSIAQALVRGLLAKQKTLPGNLSLLNRSGSDRLQNLRNVYGVRVTGTAESKQRYVSEADIIVLAVKPADCETALAEIRPYIREDQMLISVVAGLAIETIESILELKLPIVRTMPNTSSTIGFGATGVSFSSSVTGPQRETALEMFESIGTVTVVEERLQNLVTGVSGSGPAYVYYLMEQLTAAAMEGGMDAETARELTVQTFLGAAQMVQITGEDPAELRRKVTSPNGTTQAALEVLAEYRFAEGFNRAVLRASERAAEMGAMIGRN</sequence>
<gene>
    <name evidence="2 6" type="primary">proC</name>
    <name evidence="6" type="ORF">ACFSUF_06530</name>
</gene>
<evidence type="ECO:0000259" key="4">
    <source>
        <dbReference type="Pfam" id="PF03807"/>
    </source>
</evidence>
<comment type="pathway">
    <text evidence="2">Amino-acid biosynthesis; L-proline biosynthesis; L-proline from L-glutamate 5-semialdehyde: step 1/1.</text>
</comment>